<sequence>MSVSPLQRFGALRCVTSSKFRSPVKLLAWLRIPLSVNWLLCNTWDRLEFAISRESRLNAFLIFMKNILLKHKKILIILTLLLSVYLLYCGIVSRQVVETSGTSDLVEFSRPSNKISRILLLSLARLSGAPVFRDETDFRAPHDGVYAGIYSSQVDENGFVTLSCVSPALKLSQYILATGYWEQLQNGMLNLINLAELAVDLDRLPVFPQVSNSRLFGIPHLGAKSVLSGPTHSLELYYSLSELNQNLCRRTETMFDTFFSFLQRSPRQILLGIFIHSEHTKDEWLLPGRWSDQVATSLQTQASVDCTEFLKDSIITKLERNLNSDRFSLFQQSFYIHKAVCINSNKNIHVLEFSKIFSSLSDEPNSILLVNWRGLPRKRSDTSKRIQLQTIATFSDLPHWPVSDMVRTASRTYLRSLNLSRPLIGLHVRLEKLGARAMKASNPDTFMTECLSELATHLKAITAAAPEATSLLPICDLGMYGSESCQGCTQGNWALDKFMEKGIHFRFYNPNLSNGETDTGFVSLVEMTTLVESQFLVLVGGGGYQRQLAHRFRYRLGGESFREGDKDIRLKEIC</sequence>
<evidence type="ECO:0000313" key="3">
    <source>
        <dbReference type="Proteomes" id="UP001165289"/>
    </source>
</evidence>
<keyword evidence="1" id="KW-1133">Transmembrane helix</keyword>
<evidence type="ECO:0000313" key="2">
    <source>
        <dbReference type="EMBL" id="KAI6656688.1"/>
    </source>
</evidence>
<evidence type="ECO:0008006" key="4">
    <source>
        <dbReference type="Google" id="ProtNLM"/>
    </source>
</evidence>
<dbReference type="Proteomes" id="UP001165289">
    <property type="component" value="Unassembled WGS sequence"/>
</dbReference>
<organism evidence="2 3">
    <name type="scientific">Oopsacas minuta</name>
    <dbReference type="NCBI Taxonomy" id="111878"/>
    <lineage>
        <taxon>Eukaryota</taxon>
        <taxon>Metazoa</taxon>
        <taxon>Porifera</taxon>
        <taxon>Hexactinellida</taxon>
        <taxon>Hexasterophora</taxon>
        <taxon>Lyssacinosida</taxon>
        <taxon>Leucopsacidae</taxon>
        <taxon>Oopsacas</taxon>
    </lineage>
</organism>
<keyword evidence="1" id="KW-0812">Transmembrane</keyword>
<keyword evidence="3" id="KW-1185">Reference proteome</keyword>
<dbReference type="EMBL" id="JAKMXF010000133">
    <property type="protein sequence ID" value="KAI6656688.1"/>
    <property type="molecule type" value="Genomic_DNA"/>
</dbReference>
<keyword evidence="1" id="KW-0472">Membrane</keyword>
<gene>
    <name evidence="2" type="ORF">LOD99_15994</name>
</gene>
<comment type="caution">
    <text evidence="2">The sequence shown here is derived from an EMBL/GenBank/DDBJ whole genome shotgun (WGS) entry which is preliminary data.</text>
</comment>
<dbReference type="AlphaFoldDB" id="A0AAV7K6I3"/>
<reference evidence="2 3" key="1">
    <citation type="journal article" date="2023" name="BMC Biol.">
        <title>The compact genome of the sponge Oopsacas minuta (Hexactinellida) is lacking key metazoan core genes.</title>
        <authorList>
            <person name="Santini S."/>
            <person name="Schenkelaars Q."/>
            <person name="Jourda C."/>
            <person name="Duchesne M."/>
            <person name="Belahbib H."/>
            <person name="Rocher C."/>
            <person name="Selva M."/>
            <person name="Riesgo A."/>
            <person name="Vervoort M."/>
            <person name="Leys S.P."/>
            <person name="Kodjabachian L."/>
            <person name="Le Bivic A."/>
            <person name="Borchiellini C."/>
            <person name="Claverie J.M."/>
            <person name="Renard E."/>
        </authorList>
    </citation>
    <scope>NUCLEOTIDE SEQUENCE [LARGE SCALE GENOMIC DNA]</scope>
    <source>
        <strain evidence="2">SPO-2</strain>
    </source>
</reference>
<proteinExistence type="predicted"/>
<accession>A0AAV7K6I3</accession>
<name>A0AAV7K6I3_9METZ</name>
<protein>
    <recommendedName>
        <fullName evidence="4">O-fucosyltransferase family protein</fullName>
    </recommendedName>
</protein>
<evidence type="ECO:0000256" key="1">
    <source>
        <dbReference type="SAM" id="Phobius"/>
    </source>
</evidence>
<feature type="transmembrane region" description="Helical" evidence="1">
    <location>
        <begin position="74"/>
        <end position="93"/>
    </location>
</feature>